<evidence type="ECO:0000313" key="2">
    <source>
        <dbReference type="EMBL" id="MCQ8277950.1"/>
    </source>
</evidence>
<feature type="compositionally biased region" description="Basic and acidic residues" evidence="1">
    <location>
        <begin position="85"/>
        <end position="94"/>
    </location>
</feature>
<organism evidence="2 3">
    <name type="scientific">Endosaccharibacter trunci</name>
    <dbReference type="NCBI Taxonomy" id="2812733"/>
    <lineage>
        <taxon>Bacteria</taxon>
        <taxon>Pseudomonadati</taxon>
        <taxon>Pseudomonadota</taxon>
        <taxon>Alphaproteobacteria</taxon>
        <taxon>Acetobacterales</taxon>
        <taxon>Acetobacteraceae</taxon>
        <taxon>Endosaccharibacter</taxon>
    </lineage>
</organism>
<gene>
    <name evidence="2" type="ORF">NFI95_05760</name>
</gene>
<dbReference type="Pfam" id="PF11154">
    <property type="entry name" value="DUF2934"/>
    <property type="match status" value="1"/>
</dbReference>
<protein>
    <submittedName>
        <fullName evidence="2">DUF2934 domain-containing protein</fullName>
    </submittedName>
</protein>
<sequence length="150" mass="16270">MSDNPLEHDRAREDKIRHRAYHLWETDGKPHGRDAEYWERASELVALEESAGAGQLPNPASVPGADPSRTEPVEEAFLQDNLGEFPDRLADQGEVRPTPSRRAKKGVIHESPAPGAEGPASTAKPSRTSKKADAAADAPIKPKRSPKPKG</sequence>
<comment type="caution">
    <text evidence="2">The sequence shown here is derived from an EMBL/GenBank/DDBJ whole genome shotgun (WGS) entry which is preliminary data.</text>
</comment>
<reference evidence="2 3" key="1">
    <citation type="submission" date="2022-06" db="EMBL/GenBank/DDBJ databases">
        <title>Endosaccharibacter gen. nov., sp. nov., endophytic bacteria isolated from sugarcane.</title>
        <authorList>
            <person name="Pitiwittayakul N."/>
            <person name="Yukphan P."/>
            <person name="Charoenyingcharoen P."/>
            <person name="Tanasupawat S."/>
        </authorList>
    </citation>
    <scope>NUCLEOTIDE SEQUENCE [LARGE SCALE GENOMIC DNA]</scope>
    <source>
        <strain evidence="2 3">KSS8</strain>
    </source>
</reference>
<evidence type="ECO:0000313" key="3">
    <source>
        <dbReference type="Proteomes" id="UP001524587"/>
    </source>
</evidence>
<accession>A0ABT1W6B6</accession>
<name>A0ABT1W6B6_9PROT</name>
<feature type="compositionally biased region" description="Basic residues" evidence="1">
    <location>
        <begin position="141"/>
        <end position="150"/>
    </location>
</feature>
<keyword evidence="3" id="KW-1185">Reference proteome</keyword>
<evidence type="ECO:0000256" key="1">
    <source>
        <dbReference type="SAM" id="MobiDB-lite"/>
    </source>
</evidence>
<dbReference type="InterPro" id="IPR021327">
    <property type="entry name" value="DUF2934"/>
</dbReference>
<proteinExistence type="predicted"/>
<feature type="region of interest" description="Disordered" evidence="1">
    <location>
        <begin position="48"/>
        <end position="150"/>
    </location>
</feature>
<dbReference type="Proteomes" id="UP001524587">
    <property type="component" value="Unassembled WGS sequence"/>
</dbReference>
<dbReference type="RefSeq" id="WP_422863406.1">
    <property type="nucleotide sequence ID" value="NZ_JAMSKV010000003.1"/>
</dbReference>
<dbReference type="EMBL" id="JAMSKV010000003">
    <property type="protein sequence ID" value="MCQ8277950.1"/>
    <property type="molecule type" value="Genomic_DNA"/>
</dbReference>